<sequence>MMIGNVSDAYNDYKIYPYALGNDRAEKDSAVSSSEECQTCKNRKYQDGSDEMVSFKSAAHISPQAAAGRVRAHEGEHVSNAYDKAAQKNGTVVYASVSIHTSVCPECGKTYVSGGTTNTAIRYPNEDNPYQKNRKAADATILPGANFDVAV</sequence>
<dbReference type="EMBL" id="JBBMEX010000010">
    <property type="protein sequence ID" value="MEQ2558229.1"/>
    <property type="molecule type" value="Genomic_DNA"/>
</dbReference>
<organism evidence="1 2">
    <name type="scientific">Maccoyibacter intestinihominis</name>
    <dbReference type="NCBI Taxonomy" id="3133499"/>
    <lineage>
        <taxon>Bacteria</taxon>
        <taxon>Bacillati</taxon>
        <taxon>Bacillota</taxon>
        <taxon>Clostridia</taxon>
        <taxon>Lachnospirales</taxon>
        <taxon>Lachnospiraceae</taxon>
        <taxon>Maccoyibacter</taxon>
    </lineage>
</organism>
<proteinExistence type="predicted"/>
<gene>
    <name evidence="1" type="ORF">WMO43_10165</name>
</gene>
<name>A0ABV1HET7_9FIRM</name>
<protein>
    <submittedName>
        <fullName evidence="1">Uncharacterized protein</fullName>
    </submittedName>
</protein>
<keyword evidence="2" id="KW-1185">Reference proteome</keyword>
<comment type="caution">
    <text evidence="1">The sequence shown here is derived from an EMBL/GenBank/DDBJ whole genome shotgun (WGS) entry which is preliminary data.</text>
</comment>
<reference evidence="1 2" key="1">
    <citation type="submission" date="2024-03" db="EMBL/GenBank/DDBJ databases">
        <title>Human intestinal bacterial collection.</title>
        <authorList>
            <person name="Pauvert C."/>
            <person name="Hitch T.C.A."/>
            <person name="Clavel T."/>
        </authorList>
    </citation>
    <scope>NUCLEOTIDE SEQUENCE [LARGE SCALE GENOMIC DNA]</scope>
    <source>
        <strain evidence="1 2">CLA-AA-H185</strain>
    </source>
</reference>
<evidence type="ECO:0000313" key="2">
    <source>
        <dbReference type="Proteomes" id="UP001454489"/>
    </source>
</evidence>
<dbReference type="Proteomes" id="UP001454489">
    <property type="component" value="Unassembled WGS sequence"/>
</dbReference>
<evidence type="ECO:0000313" key="1">
    <source>
        <dbReference type="EMBL" id="MEQ2558229.1"/>
    </source>
</evidence>
<accession>A0ABV1HET7</accession>